<dbReference type="EMBL" id="DS113215">
    <property type="protein sequence ID" value="EAY18791.1"/>
    <property type="molecule type" value="Genomic_DNA"/>
</dbReference>
<feature type="compositionally biased region" description="Polar residues" evidence="2">
    <location>
        <begin position="257"/>
        <end position="275"/>
    </location>
</feature>
<feature type="compositionally biased region" description="Polar residues" evidence="2">
    <location>
        <begin position="223"/>
        <end position="236"/>
    </location>
</feature>
<dbReference type="VEuPathDB" id="TrichDB:TVAG_268240"/>
<feature type="coiled-coil region" evidence="1">
    <location>
        <begin position="36"/>
        <end position="92"/>
    </location>
</feature>
<proteinExistence type="predicted"/>
<dbReference type="InParanoid" id="A2DLH3"/>
<sequence length="296" mass="34298">MAEVAMNSDSKFVFLTRSSNANLQVVEKSLSLVEQKELLLKDIEYLQKKNLNLKEEYKSVATQLRNLPTQLVQSKQKDLDDITKELSHLRRTMSNQIKDSLNSEYIKKNTIYDRINEIVKSSEEELKIKSSKVEEILASDLYNKVINNDNSIHSLTTYLSDLETREIDYLKDIQKGITDESLFVAHIVQEKLNPLKKKLLTLQKAKSEKQMVLNKLRKTYNLLNPSKNDQYSTPSNENKEAKNVMSLKGRTPYPQRNKYNNSNPRRKQYQSNGNFSVKSPISQSLSISRSPRKKIH</sequence>
<feature type="region of interest" description="Disordered" evidence="2">
    <location>
        <begin position="223"/>
        <end position="296"/>
    </location>
</feature>
<keyword evidence="1" id="KW-0175">Coiled coil</keyword>
<evidence type="ECO:0000256" key="1">
    <source>
        <dbReference type="SAM" id="Coils"/>
    </source>
</evidence>
<evidence type="ECO:0000256" key="2">
    <source>
        <dbReference type="SAM" id="MobiDB-lite"/>
    </source>
</evidence>
<feature type="compositionally biased region" description="Low complexity" evidence="2">
    <location>
        <begin position="276"/>
        <end position="289"/>
    </location>
</feature>
<dbReference type="SMR" id="A2DLH3"/>
<protein>
    <submittedName>
        <fullName evidence="3">Uncharacterized protein</fullName>
    </submittedName>
</protein>
<evidence type="ECO:0000313" key="3">
    <source>
        <dbReference type="EMBL" id="EAY18791.1"/>
    </source>
</evidence>
<reference evidence="3" key="1">
    <citation type="submission" date="2006-10" db="EMBL/GenBank/DDBJ databases">
        <authorList>
            <person name="Amadeo P."/>
            <person name="Zhao Q."/>
            <person name="Wortman J."/>
            <person name="Fraser-Liggett C."/>
            <person name="Carlton J."/>
        </authorList>
    </citation>
    <scope>NUCLEOTIDE SEQUENCE</scope>
    <source>
        <strain evidence="3">G3</strain>
    </source>
</reference>
<evidence type="ECO:0000313" key="4">
    <source>
        <dbReference type="Proteomes" id="UP000001542"/>
    </source>
</evidence>
<organism evidence="3 4">
    <name type="scientific">Trichomonas vaginalis (strain ATCC PRA-98 / G3)</name>
    <dbReference type="NCBI Taxonomy" id="412133"/>
    <lineage>
        <taxon>Eukaryota</taxon>
        <taxon>Metamonada</taxon>
        <taxon>Parabasalia</taxon>
        <taxon>Trichomonadida</taxon>
        <taxon>Trichomonadidae</taxon>
        <taxon>Trichomonas</taxon>
    </lineage>
</organism>
<accession>A2DLH3</accession>
<gene>
    <name evidence="3" type="ORF">TVAG_268240</name>
</gene>
<name>A2DLH3_TRIV3</name>
<keyword evidence="4" id="KW-1185">Reference proteome</keyword>
<reference evidence="3" key="2">
    <citation type="journal article" date="2007" name="Science">
        <title>Draft genome sequence of the sexually transmitted pathogen Trichomonas vaginalis.</title>
        <authorList>
            <person name="Carlton J.M."/>
            <person name="Hirt R.P."/>
            <person name="Silva J.C."/>
            <person name="Delcher A.L."/>
            <person name="Schatz M."/>
            <person name="Zhao Q."/>
            <person name="Wortman J.R."/>
            <person name="Bidwell S.L."/>
            <person name="Alsmark U.C.M."/>
            <person name="Besteiro S."/>
            <person name="Sicheritz-Ponten T."/>
            <person name="Noel C.J."/>
            <person name="Dacks J.B."/>
            <person name="Foster P.G."/>
            <person name="Simillion C."/>
            <person name="Van de Peer Y."/>
            <person name="Miranda-Saavedra D."/>
            <person name="Barton G.J."/>
            <person name="Westrop G.D."/>
            <person name="Mueller S."/>
            <person name="Dessi D."/>
            <person name="Fiori P.L."/>
            <person name="Ren Q."/>
            <person name="Paulsen I."/>
            <person name="Zhang H."/>
            <person name="Bastida-Corcuera F.D."/>
            <person name="Simoes-Barbosa A."/>
            <person name="Brown M.T."/>
            <person name="Hayes R.D."/>
            <person name="Mukherjee M."/>
            <person name="Okumura C.Y."/>
            <person name="Schneider R."/>
            <person name="Smith A.J."/>
            <person name="Vanacova S."/>
            <person name="Villalvazo M."/>
            <person name="Haas B.J."/>
            <person name="Pertea M."/>
            <person name="Feldblyum T.V."/>
            <person name="Utterback T.R."/>
            <person name="Shu C.L."/>
            <person name="Osoegawa K."/>
            <person name="de Jong P.J."/>
            <person name="Hrdy I."/>
            <person name="Horvathova L."/>
            <person name="Zubacova Z."/>
            <person name="Dolezal P."/>
            <person name="Malik S.B."/>
            <person name="Logsdon J.M. Jr."/>
            <person name="Henze K."/>
            <person name="Gupta A."/>
            <person name="Wang C.C."/>
            <person name="Dunne R.L."/>
            <person name="Upcroft J.A."/>
            <person name="Upcroft P."/>
            <person name="White O."/>
            <person name="Salzberg S.L."/>
            <person name="Tang P."/>
            <person name="Chiu C.-H."/>
            <person name="Lee Y.-S."/>
            <person name="Embley T.M."/>
            <person name="Coombs G.H."/>
            <person name="Mottram J.C."/>
            <person name="Tachezy J."/>
            <person name="Fraser-Liggett C.M."/>
            <person name="Johnson P.J."/>
        </authorList>
    </citation>
    <scope>NUCLEOTIDE SEQUENCE [LARGE SCALE GENOMIC DNA]</scope>
    <source>
        <strain evidence="3">G3</strain>
    </source>
</reference>
<dbReference type="Proteomes" id="UP000001542">
    <property type="component" value="Unassembled WGS sequence"/>
</dbReference>
<dbReference type="AlphaFoldDB" id="A2DLH3"/>